<feature type="domain" description="GDP/GTP exchange factor Sec2 N-terminal" evidence="4">
    <location>
        <begin position="157"/>
        <end position="285"/>
    </location>
</feature>
<evidence type="ECO:0000259" key="4">
    <source>
        <dbReference type="Pfam" id="PF06428"/>
    </source>
</evidence>
<feature type="compositionally biased region" description="Low complexity" evidence="3">
    <location>
        <begin position="301"/>
        <end position="315"/>
    </location>
</feature>
<dbReference type="InterPro" id="IPR009449">
    <property type="entry name" value="Sec2_N"/>
</dbReference>
<feature type="compositionally biased region" description="Polar residues" evidence="3">
    <location>
        <begin position="642"/>
        <end position="658"/>
    </location>
</feature>
<sequence>MSDPPLSQPTSPTAPEFAVTAERLASLKSRLQAISVKHANRRQSQDSSAQNSPRMSISGESPSDQRASLQSLEKPEVISHDVESGSNDFLSMTSEPDQLEEVKEPSETCQCRTVMNESDPTVCAACSGVLAPIAKLEKERARLSARLVEEKRKVRALEQRQDVSTHEMSILRTKVHDLEEAVSAKDAELASVKADLDRLGQKLIDEVEVRAELQHSKDAVQEELEELTRSLFEEANSMVATEARHRHEHQQRESTLRVQMGEMQVQLQMERDQLKELRLRMESMEGASHSNIGLADPNRLSVYSSNSSVDDGSNNQAPPPEEAIDSVLFAEFEEFLTANPEMRLSKMHSLSFMKNALEDDVSPCLRFGGNPRTSTKRLIDAIFANTCFVEEISPAQLANLDARRTRQESTSRTGSPRLSVSPTRNDSTSNRRSGTPEPDHPTSSPTATVPTTSSKPAASNAIFNKTVMERLSNAFSSGSLALSSSHNSLSSIANSCSACGRTSSSPVPHQLPAIRFQFRTSDTPEDTWNPICLQCRDRLVAVCEFYNFARHVRQGLYSTRRPQDLYLEVLTLKRRMFYARIGAGKFAEGDKSFVKRKPRPNSSLLSPASSSVPALATPNDSTFSLANKMGTSSGHKPPKAPSISSVDSAGMKSPTSAGMSLETIDDQNVQSTGQDVLTNSDDSYAVSSIAESREAESRDA</sequence>
<dbReference type="Gene3D" id="6.10.140.910">
    <property type="match status" value="1"/>
</dbReference>
<feature type="region of interest" description="Disordered" evidence="3">
    <location>
        <begin position="401"/>
        <end position="457"/>
    </location>
</feature>
<feature type="compositionally biased region" description="Low complexity" evidence="3">
    <location>
        <begin position="441"/>
        <end position="457"/>
    </location>
</feature>
<feature type="region of interest" description="Disordered" evidence="3">
    <location>
        <begin position="35"/>
        <end position="92"/>
    </location>
</feature>
<organism evidence="5 6">
    <name type="scientific">Powellomyces hirtus</name>
    <dbReference type="NCBI Taxonomy" id="109895"/>
    <lineage>
        <taxon>Eukaryota</taxon>
        <taxon>Fungi</taxon>
        <taxon>Fungi incertae sedis</taxon>
        <taxon>Chytridiomycota</taxon>
        <taxon>Chytridiomycota incertae sedis</taxon>
        <taxon>Chytridiomycetes</taxon>
        <taxon>Spizellomycetales</taxon>
        <taxon>Powellomycetaceae</taxon>
        <taxon>Powellomyces</taxon>
    </lineage>
</organism>
<feature type="region of interest" description="Disordered" evidence="3">
    <location>
        <begin position="592"/>
        <end position="700"/>
    </location>
</feature>
<evidence type="ECO:0000256" key="2">
    <source>
        <dbReference type="SAM" id="Coils"/>
    </source>
</evidence>
<dbReference type="GO" id="GO:0051286">
    <property type="term" value="C:cell tip"/>
    <property type="evidence" value="ECO:0007669"/>
    <property type="project" value="TreeGrafter"/>
</dbReference>
<protein>
    <recommendedName>
        <fullName evidence="4">GDP/GTP exchange factor Sec2 N-terminal domain-containing protein</fullName>
    </recommendedName>
</protein>
<dbReference type="PANTHER" id="PTHR14430:SF0">
    <property type="entry name" value="SEC2P DOMAIN-CONTAINING PROTEIN"/>
    <property type="match status" value="1"/>
</dbReference>
<dbReference type="STRING" id="109895.A0A507E470"/>
<feature type="compositionally biased region" description="Polar residues" evidence="3">
    <location>
        <begin position="666"/>
        <end position="682"/>
    </location>
</feature>
<feature type="compositionally biased region" description="Low complexity" evidence="3">
    <location>
        <begin position="600"/>
        <end position="616"/>
    </location>
</feature>
<evidence type="ECO:0000313" key="5">
    <source>
        <dbReference type="EMBL" id="TPX58863.1"/>
    </source>
</evidence>
<dbReference type="Pfam" id="PF25555">
    <property type="entry name" value="RAB3A-like_C"/>
    <property type="match status" value="2"/>
</dbReference>
<dbReference type="EMBL" id="QEAQ01000031">
    <property type="protein sequence ID" value="TPX58863.1"/>
    <property type="molecule type" value="Genomic_DNA"/>
</dbReference>
<evidence type="ECO:0000256" key="1">
    <source>
        <dbReference type="ARBA" id="ARBA00023054"/>
    </source>
</evidence>
<keyword evidence="6" id="KW-1185">Reference proteome</keyword>
<reference evidence="5 6" key="1">
    <citation type="journal article" date="2019" name="Sci. Rep.">
        <title>Comparative genomics of chytrid fungi reveal insights into the obligate biotrophic and pathogenic lifestyle of Synchytrium endobioticum.</title>
        <authorList>
            <person name="van de Vossenberg B.T.L.H."/>
            <person name="Warris S."/>
            <person name="Nguyen H.D.T."/>
            <person name="van Gent-Pelzer M.P.E."/>
            <person name="Joly D.L."/>
            <person name="van de Geest H.C."/>
            <person name="Bonants P.J.M."/>
            <person name="Smith D.S."/>
            <person name="Levesque C.A."/>
            <person name="van der Lee T.A.J."/>
        </authorList>
    </citation>
    <scope>NUCLEOTIDE SEQUENCE [LARGE SCALE GENOMIC DNA]</scope>
    <source>
        <strain evidence="5 6">CBS 809.83</strain>
    </source>
</reference>
<dbReference type="AlphaFoldDB" id="A0A507E470"/>
<feature type="coiled-coil region" evidence="2">
    <location>
        <begin position="260"/>
        <end position="287"/>
    </location>
</feature>
<accession>A0A507E470</accession>
<evidence type="ECO:0000256" key="3">
    <source>
        <dbReference type="SAM" id="MobiDB-lite"/>
    </source>
</evidence>
<feature type="compositionally biased region" description="Basic and acidic residues" evidence="3">
    <location>
        <begin position="73"/>
        <end position="83"/>
    </location>
</feature>
<dbReference type="GO" id="GO:0005085">
    <property type="term" value="F:guanyl-nucleotide exchange factor activity"/>
    <property type="evidence" value="ECO:0007669"/>
    <property type="project" value="InterPro"/>
</dbReference>
<feature type="compositionally biased region" description="Basic and acidic residues" evidence="3">
    <location>
        <begin position="691"/>
        <end position="700"/>
    </location>
</feature>
<dbReference type="PANTHER" id="PTHR14430">
    <property type="entry name" value="RABIN3-RELATED"/>
    <property type="match status" value="1"/>
</dbReference>
<dbReference type="GO" id="GO:0006887">
    <property type="term" value="P:exocytosis"/>
    <property type="evidence" value="ECO:0007669"/>
    <property type="project" value="TreeGrafter"/>
</dbReference>
<dbReference type="CDD" id="cd21044">
    <property type="entry name" value="Rab11BD_RAB3IP_like"/>
    <property type="match status" value="1"/>
</dbReference>
<proteinExistence type="predicted"/>
<comment type="caution">
    <text evidence="5">The sequence shown here is derived from an EMBL/GenBank/DDBJ whole genome shotgun (WGS) entry which is preliminary data.</text>
</comment>
<dbReference type="Pfam" id="PF06428">
    <property type="entry name" value="Sec2p"/>
    <property type="match status" value="1"/>
</dbReference>
<name>A0A507E470_9FUNG</name>
<dbReference type="Proteomes" id="UP000318582">
    <property type="component" value="Unassembled WGS sequence"/>
</dbReference>
<dbReference type="InterPro" id="IPR040351">
    <property type="entry name" value="RAB3IL/RAB3IP/Sec2"/>
</dbReference>
<feature type="coiled-coil region" evidence="2">
    <location>
        <begin position="133"/>
        <end position="160"/>
    </location>
</feature>
<keyword evidence="1 2" id="KW-0175">Coiled coil</keyword>
<feature type="region of interest" description="Disordered" evidence="3">
    <location>
        <begin position="288"/>
        <end position="321"/>
    </location>
</feature>
<feature type="compositionally biased region" description="Polar residues" evidence="3">
    <location>
        <begin position="618"/>
        <end position="634"/>
    </location>
</feature>
<gene>
    <name evidence="5" type="ORF">PhCBS80983_g02852</name>
</gene>
<dbReference type="GO" id="GO:0070319">
    <property type="term" value="C:Golgi to plasma membrane transport vesicle"/>
    <property type="evidence" value="ECO:0007669"/>
    <property type="project" value="TreeGrafter"/>
</dbReference>
<dbReference type="SUPFAM" id="SSF144284">
    <property type="entry name" value="Sec2 N-terminal region"/>
    <property type="match status" value="1"/>
</dbReference>
<feature type="compositionally biased region" description="Polar residues" evidence="3">
    <location>
        <begin position="410"/>
        <end position="433"/>
    </location>
</feature>
<feature type="compositionally biased region" description="Polar residues" evidence="3">
    <location>
        <begin position="45"/>
        <end position="71"/>
    </location>
</feature>
<evidence type="ECO:0000313" key="6">
    <source>
        <dbReference type="Proteomes" id="UP000318582"/>
    </source>
</evidence>